<dbReference type="InterPro" id="IPR005946">
    <property type="entry name" value="Rib-P_diPkinase"/>
</dbReference>
<dbReference type="GO" id="GO:0016301">
    <property type="term" value="F:kinase activity"/>
    <property type="evidence" value="ECO:0007669"/>
    <property type="project" value="UniProtKB-KW"/>
</dbReference>
<keyword evidence="6" id="KW-0067">ATP-binding</keyword>
<dbReference type="GO" id="GO:0005737">
    <property type="term" value="C:cytoplasm"/>
    <property type="evidence" value="ECO:0007669"/>
    <property type="project" value="TreeGrafter"/>
</dbReference>
<dbReference type="GO" id="GO:0004749">
    <property type="term" value="F:ribose phosphate diphosphokinase activity"/>
    <property type="evidence" value="ECO:0007669"/>
    <property type="project" value="UniProtKB-EC"/>
</dbReference>
<dbReference type="CDD" id="cd06223">
    <property type="entry name" value="PRTases_typeI"/>
    <property type="match status" value="1"/>
</dbReference>
<evidence type="ECO:0000256" key="8">
    <source>
        <dbReference type="RuleBase" id="RU004324"/>
    </source>
</evidence>
<keyword evidence="2 11" id="KW-0808">Transferase</keyword>
<dbReference type="Pfam" id="PF13793">
    <property type="entry name" value="Pribosyltran_N"/>
    <property type="match status" value="1"/>
</dbReference>
<evidence type="ECO:0000256" key="6">
    <source>
        <dbReference type="ARBA" id="ARBA00022840"/>
    </source>
</evidence>
<keyword evidence="3 8" id="KW-0545">Nucleotide biosynthesis</keyword>
<dbReference type="GO" id="GO:0006015">
    <property type="term" value="P:5-phosphoribose 1-diphosphate biosynthetic process"/>
    <property type="evidence" value="ECO:0007669"/>
    <property type="project" value="TreeGrafter"/>
</dbReference>
<keyword evidence="4" id="KW-0547">Nucleotide-binding</keyword>
<dbReference type="EMBL" id="DTFI01000111">
    <property type="protein sequence ID" value="HGI43667.1"/>
    <property type="molecule type" value="Genomic_DNA"/>
</dbReference>
<accession>A0A7C4FC48</accession>
<name>A0A7C4FC48_THEPE</name>
<evidence type="ECO:0000256" key="1">
    <source>
        <dbReference type="ARBA" id="ARBA00013247"/>
    </source>
</evidence>
<evidence type="ECO:0000259" key="9">
    <source>
        <dbReference type="Pfam" id="PF00156"/>
    </source>
</evidence>
<dbReference type="InterPro" id="IPR000836">
    <property type="entry name" value="PRTase_dom"/>
</dbReference>
<evidence type="ECO:0000256" key="4">
    <source>
        <dbReference type="ARBA" id="ARBA00022741"/>
    </source>
</evidence>
<protein>
    <recommendedName>
        <fullName evidence="1">ribose-phosphate diphosphokinase</fullName>
        <ecNumber evidence="1">2.7.6.1</ecNumber>
    </recommendedName>
</protein>
<reference evidence="11" key="1">
    <citation type="journal article" date="2020" name="mSystems">
        <title>Genome- and Community-Level Interaction Insights into Carbon Utilization and Element Cycling Functions of Hydrothermarchaeota in Hydrothermal Sediment.</title>
        <authorList>
            <person name="Zhou Z."/>
            <person name="Liu Y."/>
            <person name="Xu W."/>
            <person name="Pan J."/>
            <person name="Luo Z.H."/>
            <person name="Li M."/>
        </authorList>
    </citation>
    <scope>NUCLEOTIDE SEQUENCE [LARGE SCALE GENOMIC DNA]</scope>
    <source>
        <strain evidence="11">SpSt-735</strain>
    </source>
</reference>
<dbReference type="Gene3D" id="3.40.50.2020">
    <property type="match status" value="2"/>
</dbReference>
<comment type="catalytic activity">
    <reaction evidence="7">
        <text>D-ribose 5-phosphate + ATP = 5-phospho-alpha-D-ribose 1-diphosphate + AMP + H(+)</text>
        <dbReference type="Rhea" id="RHEA:15609"/>
        <dbReference type="ChEBI" id="CHEBI:15378"/>
        <dbReference type="ChEBI" id="CHEBI:30616"/>
        <dbReference type="ChEBI" id="CHEBI:58017"/>
        <dbReference type="ChEBI" id="CHEBI:78346"/>
        <dbReference type="ChEBI" id="CHEBI:456215"/>
        <dbReference type="EC" id="2.7.6.1"/>
    </reaction>
</comment>
<feature type="domain" description="Ribose-phosphate pyrophosphokinase N-terminal" evidence="10">
    <location>
        <begin position="5"/>
        <end position="119"/>
    </location>
</feature>
<evidence type="ECO:0000256" key="2">
    <source>
        <dbReference type="ARBA" id="ARBA00022679"/>
    </source>
</evidence>
<proteinExistence type="inferred from homology"/>
<evidence type="ECO:0000256" key="7">
    <source>
        <dbReference type="ARBA" id="ARBA00049535"/>
    </source>
</evidence>
<dbReference type="GO" id="GO:0000287">
    <property type="term" value="F:magnesium ion binding"/>
    <property type="evidence" value="ECO:0007669"/>
    <property type="project" value="InterPro"/>
</dbReference>
<evidence type="ECO:0000256" key="5">
    <source>
        <dbReference type="ARBA" id="ARBA00022777"/>
    </source>
</evidence>
<sequence>MGALLLSGEWCSELARKLSERVGFPYYALITRKFPDGETYLRIPVEVSGRDVVLLICAGRRPNDALVEAVFSSTTLKRLGAKSVILVMPYFPYARQDSEFQRGEAVSLAIVSKMLEESGIDSLITVDMHLHRFKEISEVFSVPAYNVSVMPDLADYVEKICRDCVVVAPDEEAEQWARVFSERLKSEYVVFKKKRLGDYQVEISGAIRGAERAVIVDDIISTGATIATVAQALAESGVKEIIVACAHALLADGAEGRVLGAGVREIIASDTVVNPFMKVSAAPAIGVGILHAIQEVKRLKASGDIVR</sequence>
<organism evidence="11">
    <name type="scientific">Thermofilum pendens</name>
    <dbReference type="NCBI Taxonomy" id="2269"/>
    <lineage>
        <taxon>Archaea</taxon>
        <taxon>Thermoproteota</taxon>
        <taxon>Thermoprotei</taxon>
        <taxon>Thermofilales</taxon>
        <taxon>Thermofilaceae</taxon>
        <taxon>Thermofilum</taxon>
    </lineage>
</organism>
<dbReference type="GO" id="GO:0005524">
    <property type="term" value="F:ATP binding"/>
    <property type="evidence" value="ECO:0007669"/>
    <property type="project" value="UniProtKB-KW"/>
</dbReference>
<evidence type="ECO:0000256" key="3">
    <source>
        <dbReference type="ARBA" id="ARBA00022727"/>
    </source>
</evidence>
<feature type="domain" description="Phosphoribosyltransferase" evidence="9">
    <location>
        <begin position="158"/>
        <end position="248"/>
    </location>
</feature>
<dbReference type="InterPro" id="IPR029057">
    <property type="entry name" value="PRTase-like"/>
</dbReference>
<dbReference type="PANTHER" id="PTHR10210">
    <property type="entry name" value="RIBOSE-PHOSPHATE DIPHOSPHOKINASE FAMILY MEMBER"/>
    <property type="match status" value="1"/>
</dbReference>
<dbReference type="SUPFAM" id="SSF53271">
    <property type="entry name" value="PRTase-like"/>
    <property type="match status" value="2"/>
</dbReference>
<dbReference type="PANTHER" id="PTHR10210:SF32">
    <property type="entry name" value="RIBOSE-PHOSPHATE PYROPHOSPHOKINASE 2"/>
    <property type="match status" value="1"/>
</dbReference>
<dbReference type="NCBIfam" id="TIGR01251">
    <property type="entry name" value="ribP_PPkin"/>
    <property type="match status" value="1"/>
</dbReference>
<evidence type="ECO:0000259" key="10">
    <source>
        <dbReference type="Pfam" id="PF13793"/>
    </source>
</evidence>
<gene>
    <name evidence="11" type="primary">prs</name>
    <name evidence="11" type="ORF">ENV17_04715</name>
</gene>
<dbReference type="FunFam" id="3.40.50.2020:FF:000014">
    <property type="entry name" value="Ribose-phosphate pyrophosphokinase 1"/>
    <property type="match status" value="1"/>
</dbReference>
<dbReference type="SMART" id="SM01400">
    <property type="entry name" value="Pribosyltran_N"/>
    <property type="match status" value="1"/>
</dbReference>
<evidence type="ECO:0000313" key="11">
    <source>
        <dbReference type="EMBL" id="HGI43667.1"/>
    </source>
</evidence>
<dbReference type="EC" id="2.7.6.1" evidence="1"/>
<keyword evidence="5 11" id="KW-0418">Kinase</keyword>
<dbReference type="Pfam" id="PF00156">
    <property type="entry name" value="Pribosyltran"/>
    <property type="match status" value="1"/>
</dbReference>
<comment type="similarity">
    <text evidence="8">Belongs to the ribose-phosphate pyrophosphokinase family.</text>
</comment>
<dbReference type="GO" id="GO:0006164">
    <property type="term" value="P:purine nucleotide biosynthetic process"/>
    <property type="evidence" value="ECO:0007669"/>
    <property type="project" value="TreeGrafter"/>
</dbReference>
<comment type="caution">
    <text evidence="11">The sequence shown here is derived from an EMBL/GenBank/DDBJ whole genome shotgun (WGS) entry which is preliminary data.</text>
</comment>
<dbReference type="InterPro" id="IPR029099">
    <property type="entry name" value="Pribosyltran_N"/>
</dbReference>
<dbReference type="AlphaFoldDB" id="A0A7C4FC48"/>
<dbReference type="GO" id="GO:0002189">
    <property type="term" value="C:ribose phosphate diphosphokinase complex"/>
    <property type="evidence" value="ECO:0007669"/>
    <property type="project" value="TreeGrafter"/>
</dbReference>